<dbReference type="PANTHER" id="PTHR13555">
    <property type="entry name" value="C2H2 ZINC FINGER CGI-62-RELATED"/>
    <property type="match status" value="1"/>
</dbReference>
<dbReference type="InterPro" id="IPR026319">
    <property type="entry name" value="ZC2HC1A/B-like"/>
</dbReference>
<name>D5ACX6_PICSI</name>
<dbReference type="OMA" id="YVLPLMY"/>
<evidence type="ECO:0000313" key="2">
    <source>
        <dbReference type="EMBL" id="ADE77395.1"/>
    </source>
</evidence>
<dbReference type="EMBL" id="BT124121">
    <property type="protein sequence ID" value="ADE77395.1"/>
    <property type="molecule type" value="mRNA"/>
</dbReference>
<feature type="compositionally biased region" description="Polar residues" evidence="1">
    <location>
        <begin position="335"/>
        <end position="346"/>
    </location>
</feature>
<evidence type="ECO:0000256" key="1">
    <source>
        <dbReference type="SAM" id="MobiDB-lite"/>
    </source>
</evidence>
<feature type="region of interest" description="Disordered" evidence="1">
    <location>
        <begin position="319"/>
        <end position="432"/>
    </location>
</feature>
<dbReference type="PANTHER" id="PTHR13555:SF36">
    <property type="entry name" value="ZINC FINGER C2HC DOMAIN-CONTAINING PROTEIN 1B"/>
    <property type="match status" value="1"/>
</dbReference>
<sequence length="473" mass="52925">MGTRLGSLPHYNLNSANSFIGNSMHDLNTVDGTSTPQIDGISDVDRDAVTGDSLENDDDSSSAGCVHQSYGSSLQLQGMGGVEPEHLQLENTEPPRSPYGVLTINDVIPIESARARFLQLILDYFLRPRVIEVPDSPESSYNSPNGKDKQKKRKSREAQYEGDARFVLPLAYVANLYETLVNEVNIRLATLDGIREKTMGVALEAAGGLYRRLVKKFPRKGAYTFRRREMASALEARTKFPELVTREEKRVRFVVVHGLEILEQPTMSIEDAEWFKRLTGRHEAAISERDYKFYSARHKYRRTPQNALSTVTGMPAYPNAENSSTLGAPPGLRSPYTNDVLNLTSRSPPQHQIQHQPQHQLHCLPHQAQHQQLHQSQHQSLHQSQQAPHLSHPSHGQHCTHTSHLDDMPHAQHTSPVPQHMPRNLQPPPGLNVGGRMLVLPTSPPKYCDQCGSPYLRETSKFCSECGAKRIGT</sequence>
<protein>
    <submittedName>
        <fullName evidence="2">Uncharacterized protein</fullName>
    </submittedName>
</protein>
<reference evidence="2" key="1">
    <citation type="submission" date="2010-04" db="EMBL/GenBank/DDBJ databases">
        <authorList>
            <person name="Reid K.E."/>
            <person name="Liao N."/>
            <person name="Chan S."/>
            <person name="Docking R."/>
            <person name="Taylor G."/>
            <person name="Moore R."/>
            <person name="Mayo M."/>
            <person name="Munro S."/>
            <person name="King J."/>
            <person name="Yanchuk A."/>
            <person name="Holt R."/>
            <person name="Jones S."/>
            <person name="Marra M."/>
            <person name="Ritland C.E."/>
            <person name="Ritland K."/>
            <person name="Bohlmann J."/>
        </authorList>
    </citation>
    <scope>NUCLEOTIDE SEQUENCE</scope>
    <source>
        <tissue evidence="2">Bud</tissue>
    </source>
</reference>
<feature type="region of interest" description="Disordered" evidence="1">
    <location>
        <begin position="135"/>
        <end position="158"/>
    </location>
</feature>
<proteinExistence type="evidence at transcript level"/>
<organism evidence="2">
    <name type="scientific">Picea sitchensis</name>
    <name type="common">Sitka spruce</name>
    <name type="synonym">Pinus sitchensis</name>
    <dbReference type="NCBI Taxonomy" id="3332"/>
    <lineage>
        <taxon>Eukaryota</taxon>
        <taxon>Viridiplantae</taxon>
        <taxon>Streptophyta</taxon>
        <taxon>Embryophyta</taxon>
        <taxon>Tracheophyta</taxon>
        <taxon>Spermatophyta</taxon>
        <taxon>Pinopsida</taxon>
        <taxon>Pinidae</taxon>
        <taxon>Conifers I</taxon>
        <taxon>Pinales</taxon>
        <taxon>Pinaceae</taxon>
        <taxon>Picea</taxon>
    </lineage>
</organism>
<accession>D5ACX6</accession>
<feature type="region of interest" description="Disordered" evidence="1">
    <location>
        <begin position="30"/>
        <end position="67"/>
    </location>
</feature>
<dbReference type="AlphaFoldDB" id="D5ACX6"/>
<feature type="compositionally biased region" description="Low complexity" evidence="1">
    <location>
        <begin position="347"/>
        <end position="394"/>
    </location>
</feature>